<feature type="binding site" description="axial binding residue" evidence="13">
    <location>
        <position position="441"/>
    </location>
    <ligand>
        <name>heme</name>
        <dbReference type="ChEBI" id="CHEBI:30413"/>
    </ligand>
    <ligandPart>
        <name>Fe</name>
        <dbReference type="ChEBI" id="CHEBI:18248"/>
    </ligandPart>
</feature>
<comment type="cofactor">
    <cofactor evidence="1 13">
        <name>heme</name>
        <dbReference type="ChEBI" id="CHEBI:30413"/>
    </cofactor>
</comment>
<dbReference type="InterPro" id="IPR017972">
    <property type="entry name" value="Cyt_P450_CS"/>
</dbReference>
<keyword evidence="7 13" id="KW-0479">Metal-binding</keyword>
<dbReference type="Proteomes" id="UP000218811">
    <property type="component" value="Unassembled WGS sequence"/>
</dbReference>
<organism evidence="15 16">
    <name type="scientific">Wolfiporia cocos (strain MD-104)</name>
    <name type="common">Brown rot fungus</name>
    <dbReference type="NCBI Taxonomy" id="742152"/>
    <lineage>
        <taxon>Eukaryota</taxon>
        <taxon>Fungi</taxon>
        <taxon>Dikarya</taxon>
        <taxon>Basidiomycota</taxon>
        <taxon>Agaricomycotina</taxon>
        <taxon>Agaricomycetes</taxon>
        <taxon>Polyporales</taxon>
        <taxon>Phaeolaceae</taxon>
        <taxon>Wolfiporia</taxon>
    </lineage>
</organism>
<dbReference type="OMA" id="DVICRIS"/>
<keyword evidence="9 14" id="KW-0560">Oxidoreductase</keyword>
<evidence type="ECO:0000256" key="13">
    <source>
        <dbReference type="PIRSR" id="PIRSR602401-1"/>
    </source>
</evidence>
<protein>
    <submittedName>
        <fullName evidence="15">Cytochrome P450</fullName>
    </submittedName>
</protein>
<dbReference type="InterPro" id="IPR050364">
    <property type="entry name" value="Cytochrome_P450_fung"/>
</dbReference>
<comment type="pathway">
    <text evidence="3">Secondary metabolite biosynthesis.</text>
</comment>
<sequence>MWLTAQAAFAAAFLYILISYADIAYKQSRSRLPPGPRQLPLIGNILQVPLEYQERVFAQWSRQYGDVVYARLFRTPTIILGTLQTARDLMDKRSAKYSGRPRSVMLKEMLDWDRLMVVLDYGDLWRKHRKWIQGSFNDKASLLAWQVVQRREVCVLLSLLLSKPESFLQHLKRYSAALIMETVYGHTVTSDNDEYVAVIEEAMKGTVESGTAGATPVDFFPILKYVPSWMPGAQYKRQALHVRRLVQEANNKPFEMVKRLMTLGRAKPSVVSSLLEASTRAGTLTEDELDIKGAGGALYGPGTDTTNSVMTTFFLAMVLHPEVLKKAQEEIDQVVGAERLPDFPDREKLPYVECVVKEVYRWICPLPLGIPHRVTENDGYLGYEVPKGAMIIPNIWSMSMNAEIYPEPAQFRPERFLDMNPNLVDFADPRGYVFGFGRRICPGRQFADASVWLVIASVVATFNIRTAKDIMGNELVPEASYDSGIVSHPHPFACSIMPRSSRSIATVMEAKSALDA</sequence>
<evidence type="ECO:0000313" key="15">
    <source>
        <dbReference type="EMBL" id="PCH43251.1"/>
    </source>
</evidence>
<dbReference type="Gene3D" id="1.10.630.10">
    <property type="entry name" value="Cytochrome P450"/>
    <property type="match status" value="1"/>
</dbReference>
<name>A0A2H3JMY6_WOLCO</name>
<evidence type="ECO:0000256" key="1">
    <source>
        <dbReference type="ARBA" id="ARBA00001971"/>
    </source>
</evidence>
<dbReference type="InterPro" id="IPR002401">
    <property type="entry name" value="Cyt_P450_E_grp-I"/>
</dbReference>
<dbReference type="PANTHER" id="PTHR46300:SF7">
    <property type="entry name" value="P450, PUTATIVE (EUROFUNG)-RELATED"/>
    <property type="match status" value="1"/>
</dbReference>
<keyword evidence="12" id="KW-0472">Membrane</keyword>
<evidence type="ECO:0000256" key="5">
    <source>
        <dbReference type="ARBA" id="ARBA00022617"/>
    </source>
</evidence>
<evidence type="ECO:0000256" key="7">
    <source>
        <dbReference type="ARBA" id="ARBA00022723"/>
    </source>
</evidence>
<evidence type="ECO:0000256" key="11">
    <source>
        <dbReference type="ARBA" id="ARBA00023033"/>
    </source>
</evidence>
<comment type="subcellular location">
    <subcellularLocation>
        <location evidence="2">Membrane</location>
        <topology evidence="2">Single-pass membrane protein</topology>
    </subcellularLocation>
</comment>
<evidence type="ECO:0000313" key="16">
    <source>
        <dbReference type="Proteomes" id="UP000218811"/>
    </source>
</evidence>
<dbReference type="GO" id="GO:0016020">
    <property type="term" value="C:membrane"/>
    <property type="evidence" value="ECO:0007669"/>
    <property type="project" value="UniProtKB-SubCell"/>
</dbReference>
<evidence type="ECO:0000256" key="12">
    <source>
        <dbReference type="ARBA" id="ARBA00023136"/>
    </source>
</evidence>
<dbReference type="GO" id="GO:0005506">
    <property type="term" value="F:iron ion binding"/>
    <property type="evidence" value="ECO:0007669"/>
    <property type="project" value="InterPro"/>
</dbReference>
<gene>
    <name evidence="15" type="ORF">WOLCODRAFT_74646</name>
</gene>
<evidence type="ECO:0000256" key="6">
    <source>
        <dbReference type="ARBA" id="ARBA00022692"/>
    </source>
</evidence>
<reference evidence="15 16" key="1">
    <citation type="journal article" date="2012" name="Science">
        <title>The Paleozoic origin of enzymatic lignin decomposition reconstructed from 31 fungal genomes.</title>
        <authorList>
            <person name="Floudas D."/>
            <person name="Binder M."/>
            <person name="Riley R."/>
            <person name="Barry K."/>
            <person name="Blanchette R.A."/>
            <person name="Henrissat B."/>
            <person name="Martinez A.T."/>
            <person name="Otillar R."/>
            <person name="Spatafora J.W."/>
            <person name="Yadav J.S."/>
            <person name="Aerts A."/>
            <person name="Benoit I."/>
            <person name="Boyd A."/>
            <person name="Carlson A."/>
            <person name="Copeland A."/>
            <person name="Coutinho P.M."/>
            <person name="de Vries R.P."/>
            <person name="Ferreira P."/>
            <person name="Findley K."/>
            <person name="Foster B."/>
            <person name="Gaskell J."/>
            <person name="Glotzer D."/>
            <person name="Gorecki P."/>
            <person name="Heitman J."/>
            <person name="Hesse C."/>
            <person name="Hori C."/>
            <person name="Igarashi K."/>
            <person name="Jurgens J.A."/>
            <person name="Kallen N."/>
            <person name="Kersten P."/>
            <person name="Kohler A."/>
            <person name="Kuees U."/>
            <person name="Kumar T.K.A."/>
            <person name="Kuo A."/>
            <person name="LaButti K."/>
            <person name="Larrondo L.F."/>
            <person name="Lindquist E."/>
            <person name="Ling A."/>
            <person name="Lombard V."/>
            <person name="Lucas S."/>
            <person name="Lundell T."/>
            <person name="Martin R."/>
            <person name="McLaughlin D.J."/>
            <person name="Morgenstern I."/>
            <person name="Morin E."/>
            <person name="Murat C."/>
            <person name="Nagy L.G."/>
            <person name="Nolan M."/>
            <person name="Ohm R.A."/>
            <person name="Patyshakuliyeva A."/>
            <person name="Rokas A."/>
            <person name="Ruiz-Duenas F.J."/>
            <person name="Sabat G."/>
            <person name="Salamov A."/>
            <person name="Samejima M."/>
            <person name="Schmutz J."/>
            <person name="Slot J.C."/>
            <person name="St John F."/>
            <person name="Stenlid J."/>
            <person name="Sun H."/>
            <person name="Sun S."/>
            <person name="Syed K."/>
            <person name="Tsang A."/>
            <person name="Wiebenga A."/>
            <person name="Young D."/>
            <person name="Pisabarro A."/>
            <person name="Eastwood D.C."/>
            <person name="Martin F."/>
            <person name="Cullen D."/>
            <person name="Grigoriev I.V."/>
            <person name="Hibbett D.S."/>
        </authorList>
    </citation>
    <scope>NUCLEOTIDE SEQUENCE [LARGE SCALE GENOMIC DNA]</scope>
    <source>
        <strain evidence="15 16">MD-104</strain>
    </source>
</reference>
<keyword evidence="5 13" id="KW-0349">Heme</keyword>
<keyword evidence="8" id="KW-1133">Transmembrane helix</keyword>
<dbReference type="AlphaFoldDB" id="A0A2H3JMY6"/>
<dbReference type="GO" id="GO:0020037">
    <property type="term" value="F:heme binding"/>
    <property type="evidence" value="ECO:0007669"/>
    <property type="project" value="InterPro"/>
</dbReference>
<dbReference type="STRING" id="742152.A0A2H3JMY6"/>
<dbReference type="GO" id="GO:0004497">
    <property type="term" value="F:monooxygenase activity"/>
    <property type="evidence" value="ECO:0007669"/>
    <property type="project" value="UniProtKB-KW"/>
</dbReference>
<evidence type="ECO:0000256" key="14">
    <source>
        <dbReference type="RuleBase" id="RU000461"/>
    </source>
</evidence>
<dbReference type="InterPro" id="IPR001128">
    <property type="entry name" value="Cyt_P450"/>
</dbReference>
<dbReference type="PANTHER" id="PTHR46300">
    <property type="entry name" value="P450, PUTATIVE (EUROFUNG)-RELATED-RELATED"/>
    <property type="match status" value="1"/>
</dbReference>
<evidence type="ECO:0000256" key="9">
    <source>
        <dbReference type="ARBA" id="ARBA00023002"/>
    </source>
</evidence>
<dbReference type="InterPro" id="IPR036396">
    <property type="entry name" value="Cyt_P450_sf"/>
</dbReference>
<keyword evidence="6" id="KW-0812">Transmembrane</keyword>
<keyword evidence="10 13" id="KW-0408">Iron</keyword>
<evidence type="ECO:0000256" key="4">
    <source>
        <dbReference type="ARBA" id="ARBA00010617"/>
    </source>
</evidence>
<dbReference type="GO" id="GO:0016705">
    <property type="term" value="F:oxidoreductase activity, acting on paired donors, with incorporation or reduction of molecular oxygen"/>
    <property type="evidence" value="ECO:0007669"/>
    <property type="project" value="InterPro"/>
</dbReference>
<dbReference type="SUPFAM" id="SSF48264">
    <property type="entry name" value="Cytochrome P450"/>
    <property type="match status" value="1"/>
</dbReference>
<accession>A0A2H3JMY6</accession>
<dbReference type="Pfam" id="PF00067">
    <property type="entry name" value="p450"/>
    <property type="match status" value="1"/>
</dbReference>
<evidence type="ECO:0000256" key="2">
    <source>
        <dbReference type="ARBA" id="ARBA00004167"/>
    </source>
</evidence>
<keyword evidence="11 14" id="KW-0503">Monooxygenase</keyword>
<evidence type="ECO:0000256" key="10">
    <source>
        <dbReference type="ARBA" id="ARBA00023004"/>
    </source>
</evidence>
<dbReference type="OrthoDB" id="2789670at2759"/>
<proteinExistence type="inferred from homology"/>
<dbReference type="PROSITE" id="PS00086">
    <property type="entry name" value="CYTOCHROME_P450"/>
    <property type="match status" value="1"/>
</dbReference>
<dbReference type="CDD" id="cd11065">
    <property type="entry name" value="CYP64-like"/>
    <property type="match status" value="1"/>
</dbReference>
<evidence type="ECO:0000256" key="3">
    <source>
        <dbReference type="ARBA" id="ARBA00005179"/>
    </source>
</evidence>
<keyword evidence="16" id="KW-1185">Reference proteome</keyword>
<evidence type="ECO:0000256" key="8">
    <source>
        <dbReference type="ARBA" id="ARBA00022989"/>
    </source>
</evidence>
<dbReference type="PRINTS" id="PR00463">
    <property type="entry name" value="EP450I"/>
</dbReference>
<comment type="similarity">
    <text evidence="4 14">Belongs to the cytochrome P450 family.</text>
</comment>
<dbReference type="EMBL" id="KB468135">
    <property type="protein sequence ID" value="PCH43251.1"/>
    <property type="molecule type" value="Genomic_DNA"/>
</dbReference>